<dbReference type="Proteomes" id="UP000478546">
    <property type="component" value="Unassembled WGS sequence"/>
</dbReference>
<dbReference type="RefSeq" id="WP_162344772.1">
    <property type="nucleotide sequence ID" value="NZ_JAAEAA010000002.1"/>
</dbReference>
<proteinExistence type="predicted"/>
<keyword evidence="1" id="KW-0812">Transmembrane</keyword>
<organism evidence="2 3">
    <name type="scientific">Pontibacter fetidus</name>
    <dbReference type="NCBI Taxonomy" id="2700082"/>
    <lineage>
        <taxon>Bacteria</taxon>
        <taxon>Pseudomonadati</taxon>
        <taxon>Bacteroidota</taxon>
        <taxon>Cytophagia</taxon>
        <taxon>Cytophagales</taxon>
        <taxon>Hymenobacteraceae</taxon>
        <taxon>Pontibacter</taxon>
    </lineage>
</organism>
<keyword evidence="1" id="KW-0472">Membrane</keyword>
<accession>A0A6B2H274</accession>
<feature type="transmembrane region" description="Helical" evidence="1">
    <location>
        <begin position="20"/>
        <end position="39"/>
    </location>
</feature>
<evidence type="ECO:0000313" key="2">
    <source>
        <dbReference type="EMBL" id="NDK54726.1"/>
    </source>
</evidence>
<evidence type="ECO:0000313" key="3">
    <source>
        <dbReference type="Proteomes" id="UP000478546"/>
    </source>
</evidence>
<protein>
    <submittedName>
        <fullName evidence="2">Uncharacterized protein</fullName>
    </submittedName>
</protein>
<sequence>MIRPQRQKPAGNNFSKFVNIFGMLMTVLYIGLGLLFIFIDAETMNLNMSKDLKYILGGVLILYGLIRFVKVYQNITKKERRRYEE</sequence>
<gene>
    <name evidence="2" type="ORF">GWO68_02240</name>
</gene>
<evidence type="ECO:0000256" key="1">
    <source>
        <dbReference type="SAM" id="Phobius"/>
    </source>
</evidence>
<dbReference type="AlphaFoldDB" id="A0A6B2H274"/>
<comment type="caution">
    <text evidence="2">The sequence shown here is derived from an EMBL/GenBank/DDBJ whole genome shotgun (WGS) entry which is preliminary data.</text>
</comment>
<feature type="transmembrane region" description="Helical" evidence="1">
    <location>
        <begin position="54"/>
        <end position="72"/>
    </location>
</feature>
<name>A0A6B2H274_9BACT</name>
<keyword evidence="1" id="KW-1133">Transmembrane helix</keyword>
<reference evidence="2 3" key="1">
    <citation type="submission" date="2020-01" db="EMBL/GenBank/DDBJ databases">
        <authorList>
            <person name="Kim M.K."/>
        </authorList>
    </citation>
    <scope>NUCLEOTIDE SEQUENCE [LARGE SCALE GENOMIC DNA]</scope>
    <source>
        <strain evidence="2 3">BT213</strain>
    </source>
</reference>
<dbReference type="EMBL" id="JAAEAA010000002">
    <property type="protein sequence ID" value="NDK54726.1"/>
    <property type="molecule type" value="Genomic_DNA"/>
</dbReference>
<keyword evidence="3" id="KW-1185">Reference proteome</keyword>